<dbReference type="EMBL" id="JACVVK020000119">
    <property type="protein sequence ID" value="KAK7491086.1"/>
    <property type="molecule type" value="Genomic_DNA"/>
</dbReference>
<gene>
    <name evidence="2" type="ORF">BaRGS_00017650</name>
</gene>
<name>A0ABD0KVJ1_9CAEN</name>
<accession>A0ABD0KVJ1</accession>
<comment type="caution">
    <text evidence="2">The sequence shown here is derived from an EMBL/GenBank/DDBJ whole genome shotgun (WGS) entry which is preliminary data.</text>
</comment>
<proteinExistence type="predicted"/>
<organism evidence="2 3">
    <name type="scientific">Batillaria attramentaria</name>
    <dbReference type="NCBI Taxonomy" id="370345"/>
    <lineage>
        <taxon>Eukaryota</taxon>
        <taxon>Metazoa</taxon>
        <taxon>Spiralia</taxon>
        <taxon>Lophotrochozoa</taxon>
        <taxon>Mollusca</taxon>
        <taxon>Gastropoda</taxon>
        <taxon>Caenogastropoda</taxon>
        <taxon>Sorbeoconcha</taxon>
        <taxon>Cerithioidea</taxon>
        <taxon>Batillariidae</taxon>
        <taxon>Batillaria</taxon>
    </lineage>
</organism>
<dbReference type="AlphaFoldDB" id="A0ABD0KVJ1"/>
<evidence type="ECO:0000313" key="3">
    <source>
        <dbReference type="Proteomes" id="UP001519460"/>
    </source>
</evidence>
<feature type="region of interest" description="Disordered" evidence="1">
    <location>
        <begin position="40"/>
        <end position="81"/>
    </location>
</feature>
<sequence length="81" mass="9074">MKNSCQQLPTYKAAKPTNAFCWGTSVCSVHNMYKGRQKRRLRIPHAGAGDAIEDADASPRHSKFNRGKSPDHLSQYSLSLR</sequence>
<feature type="compositionally biased region" description="Polar residues" evidence="1">
    <location>
        <begin position="72"/>
        <end position="81"/>
    </location>
</feature>
<reference evidence="2 3" key="1">
    <citation type="journal article" date="2023" name="Sci. Data">
        <title>Genome assembly of the Korean intertidal mud-creeper Batillaria attramentaria.</title>
        <authorList>
            <person name="Patra A.K."/>
            <person name="Ho P.T."/>
            <person name="Jun S."/>
            <person name="Lee S.J."/>
            <person name="Kim Y."/>
            <person name="Won Y.J."/>
        </authorList>
    </citation>
    <scope>NUCLEOTIDE SEQUENCE [LARGE SCALE GENOMIC DNA]</scope>
    <source>
        <strain evidence="2">Wonlab-2016</strain>
    </source>
</reference>
<dbReference type="Proteomes" id="UP001519460">
    <property type="component" value="Unassembled WGS sequence"/>
</dbReference>
<keyword evidence="3" id="KW-1185">Reference proteome</keyword>
<evidence type="ECO:0000256" key="1">
    <source>
        <dbReference type="SAM" id="MobiDB-lite"/>
    </source>
</evidence>
<evidence type="ECO:0000313" key="2">
    <source>
        <dbReference type="EMBL" id="KAK7491086.1"/>
    </source>
</evidence>
<protein>
    <submittedName>
        <fullName evidence="2">Uncharacterized protein</fullName>
    </submittedName>
</protein>